<dbReference type="AlphaFoldDB" id="A0A0F9LR16"/>
<feature type="transmembrane region" description="Helical" evidence="1">
    <location>
        <begin position="20"/>
        <end position="40"/>
    </location>
</feature>
<gene>
    <name evidence="2" type="ORF">LCGC14_1247290</name>
</gene>
<dbReference type="EMBL" id="LAZR01006798">
    <property type="protein sequence ID" value="KKM89576.1"/>
    <property type="molecule type" value="Genomic_DNA"/>
</dbReference>
<protein>
    <submittedName>
        <fullName evidence="2">Uncharacterized protein</fullName>
    </submittedName>
</protein>
<reference evidence="2" key="1">
    <citation type="journal article" date="2015" name="Nature">
        <title>Complex archaea that bridge the gap between prokaryotes and eukaryotes.</title>
        <authorList>
            <person name="Spang A."/>
            <person name="Saw J.H."/>
            <person name="Jorgensen S.L."/>
            <person name="Zaremba-Niedzwiedzka K."/>
            <person name="Martijn J."/>
            <person name="Lind A.E."/>
            <person name="van Eijk R."/>
            <person name="Schleper C."/>
            <person name="Guy L."/>
            <person name="Ettema T.J."/>
        </authorList>
    </citation>
    <scope>NUCLEOTIDE SEQUENCE</scope>
</reference>
<accession>A0A0F9LR16</accession>
<proteinExistence type="predicted"/>
<evidence type="ECO:0000256" key="1">
    <source>
        <dbReference type="SAM" id="Phobius"/>
    </source>
</evidence>
<evidence type="ECO:0000313" key="2">
    <source>
        <dbReference type="EMBL" id="KKM89576.1"/>
    </source>
</evidence>
<name>A0A0F9LR16_9ZZZZ</name>
<organism evidence="2">
    <name type="scientific">marine sediment metagenome</name>
    <dbReference type="NCBI Taxonomy" id="412755"/>
    <lineage>
        <taxon>unclassified sequences</taxon>
        <taxon>metagenomes</taxon>
        <taxon>ecological metagenomes</taxon>
    </lineage>
</organism>
<keyword evidence="1" id="KW-0812">Transmembrane</keyword>
<sequence>MFAKLCIVLRIYRKETRIDWVILGANAAGGIAVTVAFFQARMPDTVIDIPMQIASTGF</sequence>
<keyword evidence="1" id="KW-0472">Membrane</keyword>
<comment type="caution">
    <text evidence="2">The sequence shown here is derived from an EMBL/GenBank/DDBJ whole genome shotgun (WGS) entry which is preliminary data.</text>
</comment>
<keyword evidence="1" id="KW-1133">Transmembrane helix</keyword>